<proteinExistence type="inferred from homology"/>
<comment type="similarity">
    <text evidence="12">Belongs to the TonB-dependent receptor family.</text>
</comment>
<evidence type="ECO:0000256" key="3">
    <source>
        <dbReference type="ARBA" id="ARBA00022452"/>
    </source>
</evidence>
<protein>
    <submittedName>
        <fullName evidence="14">TonB-dependent siderophore receptor</fullName>
    </submittedName>
</protein>
<dbReference type="InterPro" id="IPR039426">
    <property type="entry name" value="TonB-dep_rcpt-like"/>
</dbReference>
<dbReference type="PANTHER" id="PTHR32552">
    <property type="entry name" value="FERRICHROME IRON RECEPTOR-RELATED"/>
    <property type="match status" value="1"/>
</dbReference>
<name>A0A426FS71_9BURK</name>
<dbReference type="SUPFAM" id="SSF56935">
    <property type="entry name" value="Porins"/>
    <property type="match status" value="1"/>
</dbReference>
<comment type="caution">
    <text evidence="14">The sequence shown here is derived from an EMBL/GenBank/DDBJ whole genome shotgun (WGS) entry which is preliminary data.</text>
</comment>
<comment type="subcellular location">
    <subcellularLocation>
        <location evidence="1 12">Cell outer membrane</location>
        <topology evidence="1 12">Multi-pass membrane protein</topology>
    </subcellularLocation>
</comment>
<evidence type="ECO:0000256" key="8">
    <source>
        <dbReference type="ARBA" id="ARBA00023065"/>
    </source>
</evidence>
<keyword evidence="9" id="KW-0798">TonB box</keyword>
<dbReference type="Proteomes" id="UP000270261">
    <property type="component" value="Unassembled WGS sequence"/>
</dbReference>
<evidence type="ECO:0000256" key="6">
    <source>
        <dbReference type="ARBA" id="ARBA00022729"/>
    </source>
</evidence>
<evidence type="ECO:0000256" key="10">
    <source>
        <dbReference type="ARBA" id="ARBA00023136"/>
    </source>
</evidence>
<dbReference type="PANTHER" id="PTHR32552:SF68">
    <property type="entry name" value="FERRICHROME OUTER MEMBRANE TRANSPORTER_PHAGE RECEPTOR"/>
    <property type="match status" value="1"/>
</dbReference>
<organism evidence="14 15">
    <name type="scientific">Lautropia dentalis</name>
    <dbReference type="NCBI Taxonomy" id="2490857"/>
    <lineage>
        <taxon>Bacteria</taxon>
        <taxon>Pseudomonadati</taxon>
        <taxon>Pseudomonadota</taxon>
        <taxon>Betaproteobacteria</taxon>
        <taxon>Burkholderiales</taxon>
        <taxon>Burkholderiaceae</taxon>
        <taxon>Lautropia</taxon>
    </lineage>
</organism>
<dbReference type="EMBL" id="RRUE01000001">
    <property type="protein sequence ID" value="RRN45507.1"/>
    <property type="molecule type" value="Genomic_DNA"/>
</dbReference>
<dbReference type="RefSeq" id="WP_125094936.1">
    <property type="nucleotide sequence ID" value="NZ_RRUE01000001.1"/>
</dbReference>
<dbReference type="GO" id="GO:0015344">
    <property type="term" value="F:siderophore uptake transmembrane transporter activity"/>
    <property type="evidence" value="ECO:0007669"/>
    <property type="project" value="TreeGrafter"/>
</dbReference>
<evidence type="ECO:0000256" key="4">
    <source>
        <dbReference type="ARBA" id="ARBA00022496"/>
    </source>
</evidence>
<evidence type="ECO:0000256" key="5">
    <source>
        <dbReference type="ARBA" id="ARBA00022692"/>
    </source>
</evidence>
<evidence type="ECO:0000256" key="2">
    <source>
        <dbReference type="ARBA" id="ARBA00022448"/>
    </source>
</evidence>
<keyword evidence="10 12" id="KW-0472">Membrane</keyword>
<sequence length="481" mass="53301">MKRSRSPESPVTMPESSVTIIGIRTHTDFVLFGTYSHSTWIRQQGSSPYGTLLANPNGPVSPRMFTGDPSLGAYDVEQYTVGYNLQHRFANGMTLRQNVRHEKEKGHGNFVSLLRLQANQRLQNRRGTRQELDYDLTATDTSLLMPFEAWGMKHQVVAGLDARTGHSHMTTRRCTIAALNLYAPVYGMPVTCNARYERNNPSKLTVAGLYAQDQIRLDDRWTVVAGLRHERSRDDIDNRLTGVRRVQKDHDTTGSAGVSYEFRPGWAAYASYSRSFLPVSGQDAQGRYFVPETANQKEVGLKYVLGGVNGSVAVFDLRRQHVSVSDPDNEGFNIQVGEQRARGVELEAGVDLGNGLNLVGAYTFIDAEVTADTNASLVGKPVEMTAKHVLALWADWRVPALPAVSVGLGGRYVGTQKGDVSYDLPSYALADLSVAYTGHDFRVTLGVKNLFDRTYYVGAINENVVSPGMPRTYLLTFKYLF</sequence>
<keyword evidence="5 12" id="KW-0812">Transmembrane</keyword>
<evidence type="ECO:0000256" key="12">
    <source>
        <dbReference type="PROSITE-ProRule" id="PRU01360"/>
    </source>
</evidence>
<keyword evidence="6" id="KW-0732">Signal</keyword>
<reference evidence="14 15" key="1">
    <citation type="submission" date="2018-11" db="EMBL/GenBank/DDBJ databases">
        <title>Genome sequencing of Lautropia sp. KCOM 2505 (= ChDC F240).</title>
        <authorList>
            <person name="Kook J.-K."/>
            <person name="Park S.-N."/>
            <person name="Lim Y.K."/>
        </authorList>
    </citation>
    <scope>NUCLEOTIDE SEQUENCE [LARGE SCALE GENOMIC DNA]</scope>
    <source>
        <strain evidence="14 15">KCOM 2505</strain>
    </source>
</reference>
<accession>A0A426FS71</accession>
<keyword evidence="11 12" id="KW-0998">Cell outer membrane</keyword>
<evidence type="ECO:0000313" key="15">
    <source>
        <dbReference type="Proteomes" id="UP000270261"/>
    </source>
</evidence>
<evidence type="ECO:0000256" key="7">
    <source>
        <dbReference type="ARBA" id="ARBA00023004"/>
    </source>
</evidence>
<dbReference type="Gene3D" id="2.40.170.20">
    <property type="entry name" value="TonB-dependent receptor, beta-barrel domain"/>
    <property type="match status" value="1"/>
</dbReference>
<dbReference type="OrthoDB" id="127311at2"/>
<dbReference type="CDD" id="cd01347">
    <property type="entry name" value="ligand_gated_channel"/>
    <property type="match status" value="1"/>
</dbReference>
<keyword evidence="15" id="KW-1185">Reference proteome</keyword>
<evidence type="ECO:0000259" key="13">
    <source>
        <dbReference type="Pfam" id="PF00593"/>
    </source>
</evidence>
<keyword evidence="8" id="KW-0406">Ion transport</keyword>
<dbReference type="InterPro" id="IPR036942">
    <property type="entry name" value="Beta-barrel_TonB_sf"/>
</dbReference>
<evidence type="ECO:0000256" key="11">
    <source>
        <dbReference type="ARBA" id="ARBA00023237"/>
    </source>
</evidence>
<evidence type="ECO:0000313" key="14">
    <source>
        <dbReference type="EMBL" id="RRN45507.1"/>
    </source>
</evidence>
<keyword evidence="3 12" id="KW-1134">Transmembrane beta strand</keyword>
<feature type="domain" description="TonB-dependent receptor-like beta-barrel" evidence="13">
    <location>
        <begin position="34"/>
        <end position="450"/>
    </location>
</feature>
<dbReference type="PROSITE" id="PS52016">
    <property type="entry name" value="TONB_DEPENDENT_REC_3"/>
    <property type="match status" value="1"/>
</dbReference>
<gene>
    <name evidence="14" type="ORF">EHV23_04780</name>
</gene>
<dbReference type="Pfam" id="PF00593">
    <property type="entry name" value="TonB_dep_Rec_b-barrel"/>
    <property type="match status" value="1"/>
</dbReference>
<keyword evidence="7" id="KW-0408">Iron</keyword>
<keyword evidence="4" id="KW-0410">Iron transport</keyword>
<keyword evidence="14" id="KW-0675">Receptor</keyword>
<evidence type="ECO:0000256" key="9">
    <source>
        <dbReference type="ARBA" id="ARBA00023077"/>
    </source>
</evidence>
<dbReference type="AlphaFoldDB" id="A0A426FS71"/>
<dbReference type="GO" id="GO:0015891">
    <property type="term" value="P:siderophore transport"/>
    <property type="evidence" value="ECO:0007669"/>
    <property type="project" value="InterPro"/>
</dbReference>
<dbReference type="InterPro" id="IPR010105">
    <property type="entry name" value="TonB_sidphr_rcpt"/>
</dbReference>
<dbReference type="NCBIfam" id="TIGR01783">
    <property type="entry name" value="TonB-siderophor"/>
    <property type="match status" value="1"/>
</dbReference>
<evidence type="ECO:0000256" key="1">
    <source>
        <dbReference type="ARBA" id="ARBA00004571"/>
    </source>
</evidence>
<keyword evidence="2 12" id="KW-0813">Transport</keyword>
<dbReference type="GO" id="GO:0038023">
    <property type="term" value="F:signaling receptor activity"/>
    <property type="evidence" value="ECO:0007669"/>
    <property type="project" value="InterPro"/>
</dbReference>
<dbReference type="InterPro" id="IPR000531">
    <property type="entry name" value="Beta-barrel_TonB"/>
</dbReference>
<dbReference type="GO" id="GO:0009279">
    <property type="term" value="C:cell outer membrane"/>
    <property type="evidence" value="ECO:0007669"/>
    <property type="project" value="UniProtKB-SubCell"/>
</dbReference>